<dbReference type="PROSITE" id="PS50893">
    <property type="entry name" value="ABC_TRANSPORTER_2"/>
    <property type="match status" value="1"/>
</dbReference>
<evidence type="ECO:0000313" key="5">
    <source>
        <dbReference type="EMBL" id="BAA80576.1"/>
    </source>
</evidence>
<evidence type="ECO:0000313" key="6">
    <source>
        <dbReference type="Proteomes" id="UP000002518"/>
    </source>
</evidence>
<dbReference type="PIR" id="C72536">
    <property type="entry name" value="C72536"/>
</dbReference>
<dbReference type="eggNOG" id="arCOG00184">
    <property type="taxonomic scope" value="Archaea"/>
</dbReference>
<dbReference type="KEGG" id="ape:APE_1576"/>
<gene>
    <name evidence="5" type="ordered locus">APE_1576</name>
</gene>
<evidence type="ECO:0000256" key="2">
    <source>
        <dbReference type="ARBA" id="ARBA00022741"/>
    </source>
</evidence>
<dbReference type="AlphaFoldDB" id="Q9YBM2"/>
<keyword evidence="1" id="KW-0813">Transport</keyword>
<dbReference type="SMART" id="SM00382">
    <property type="entry name" value="AAA"/>
    <property type="match status" value="1"/>
</dbReference>
<evidence type="ECO:0000256" key="3">
    <source>
        <dbReference type="ARBA" id="ARBA00022840"/>
    </source>
</evidence>
<keyword evidence="2" id="KW-0547">Nucleotide-binding</keyword>
<evidence type="ECO:0000256" key="1">
    <source>
        <dbReference type="ARBA" id="ARBA00022448"/>
    </source>
</evidence>
<dbReference type="CDD" id="cd03257">
    <property type="entry name" value="ABC_NikE_OppD_transporters"/>
    <property type="match status" value="1"/>
</dbReference>
<dbReference type="PANTHER" id="PTHR43776:SF8">
    <property type="entry name" value="ABC TRANSPORTER, ATP-BINDING PROTEIN"/>
    <property type="match status" value="1"/>
</dbReference>
<dbReference type="InterPro" id="IPR003593">
    <property type="entry name" value="AAA+_ATPase"/>
</dbReference>
<dbReference type="GeneID" id="1446108"/>
<dbReference type="Gene3D" id="3.40.50.300">
    <property type="entry name" value="P-loop containing nucleotide triphosphate hydrolases"/>
    <property type="match status" value="1"/>
</dbReference>
<dbReference type="InterPro" id="IPR027417">
    <property type="entry name" value="P-loop_NTPase"/>
</dbReference>
<keyword evidence="6" id="KW-1185">Reference proteome</keyword>
<dbReference type="InterPro" id="IPR017871">
    <property type="entry name" value="ABC_transporter-like_CS"/>
</dbReference>
<dbReference type="EMBL" id="BA000002">
    <property type="protein sequence ID" value="BAA80576.1"/>
    <property type="molecule type" value="Genomic_DNA"/>
</dbReference>
<evidence type="ECO:0000259" key="4">
    <source>
        <dbReference type="PROSITE" id="PS50893"/>
    </source>
</evidence>
<dbReference type="InterPro" id="IPR013563">
    <property type="entry name" value="Oligopep_ABC_C"/>
</dbReference>
<dbReference type="GO" id="GO:0016887">
    <property type="term" value="F:ATP hydrolysis activity"/>
    <property type="evidence" value="ECO:0007669"/>
    <property type="project" value="InterPro"/>
</dbReference>
<reference evidence="5 6" key="1">
    <citation type="journal article" date="1999" name="DNA Res.">
        <title>Complete genome sequence of an aerobic hyper-thermophilic crenarchaeon, Aeropyrum pernix K1.</title>
        <authorList>
            <person name="Kawarabayasi Y."/>
            <person name="Hino Y."/>
            <person name="Horikawa H."/>
            <person name="Yamazaki S."/>
            <person name="Haikawa Y."/>
            <person name="Jin-no K."/>
            <person name="Takahashi M."/>
            <person name="Sekine M."/>
            <person name="Baba S."/>
            <person name="Ankai A."/>
            <person name="Kosugi H."/>
            <person name="Hosoyama A."/>
            <person name="Fukui S."/>
            <person name="Nagai Y."/>
            <person name="Nishijima K."/>
            <person name="Nakazawa H."/>
            <person name="Takamiya M."/>
            <person name="Masuda S."/>
            <person name="Funahashi T."/>
            <person name="Tanaka T."/>
            <person name="Kudoh Y."/>
            <person name="Yamazaki J."/>
            <person name="Kushida N."/>
            <person name="Oguchi A."/>
            <person name="Aoki K."/>
            <person name="Kubota K."/>
            <person name="Nakamura Y."/>
            <person name="Nomura N."/>
            <person name="Sako Y."/>
            <person name="Kikuchi H."/>
        </authorList>
    </citation>
    <scope>NUCLEOTIDE SEQUENCE [LARGE SCALE GENOMIC DNA]</scope>
    <source>
        <strain evidence="6">ATCC 700893 / DSM 11879 / JCM 9820 / NBRC 100138 / K1</strain>
    </source>
</reference>
<dbReference type="InterPro" id="IPR050319">
    <property type="entry name" value="ABC_transp_ATP-bind"/>
</dbReference>
<dbReference type="GO" id="GO:0005524">
    <property type="term" value="F:ATP binding"/>
    <property type="evidence" value="ECO:0007669"/>
    <property type="project" value="UniProtKB-KW"/>
</dbReference>
<keyword evidence="3" id="KW-0067">ATP-binding</keyword>
<dbReference type="EnsemblBacteria" id="BAA80576">
    <property type="protein sequence ID" value="BAA80576"/>
    <property type="gene ID" value="APE_1576"/>
</dbReference>
<proteinExistence type="predicted"/>
<dbReference type="GO" id="GO:0015833">
    <property type="term" value="P:peptide transport"/>
    <property type="evidence" value="ECO:0007669"/>
    <property type="project" value="InterPro"/>
</dbReference>
<dbReference type="SUPFAM" id="SSF52540">
    <property type="entry name" value="P-loop containing nucleoside triphosphate hydrolases"/>
    <property type="match status" value="1"/>
</dbReference>
<dbReference type="Pfam" id="PF08352">
    <property type="entry name" value="oligo_HPY"/>
    <property type="match status" value="1"/>
</dbReference>
<dbReference type="NCBIfam" id="TIGR01727">
    <property type="entry name" value="oligo_HPY"/>
    <property type="match status" value="1"/>
</dbReference>
<dbReference type="GO" id="GO:0055085">
    <property type="term" value="P:transmembrane transport"/>
    <property type="evidence" value="ECO:0007669"/>
    <property type="project" value="UniProtKB-ARBA"/>
</dbReference>
<dbReference type="PROSITE" id="PS00211">
    <property type="entry name" value="ABC_TRANSPORTER_1"/>
    <property type="match status" value="1"/>
</dbReference>
<dbReference type="PANTHER" id="PTHR43776">
    <property type="entry name" value="TRANSPORT ATP-BINDING PROTEIN"/>
    <property type="match status" value="1"/>
</dbReference>
<dbReference type="RefSeq" id="WP_010866461.1">
    <property type="nucleotide sequence ID" value="NC_000854.2"/>
</dbReference>
<accession>Q9YBM2</accession>
<dbReference type="InterPro" id="IPR003439">
    <property type="entry name" value="ABC_transporter-like_ATP-bd"/>
</dbReference>
<sequence>MSRVQAEAAQSPGALGGEVLRVEDLRVWFPLRRSITELITMKPQRFVKAVDGVSFSIARGEVFCLVGESGCGKTTTGKAILRLVKATGGRVFFKPKKEVLEELERRGVKSLGDGFVDLLAVPRRKFKPLRRELQIVYQDPYGSLNPRFTIKRILEDPLLIHSIGNAREREEMVARMLEAVKLTPASDFMDRYPHQLSGGQRQRVAIARAFILNPSLVVADEPVSMLDVSIRAEILELLLGFREKLGTSLLFITHDLAVARYICDRIAVMYLGKIVETGDARRIIERPIHPYTKALVAAIPEPDPSNRKKLREVPIKGEIPSAAAIPPGCRFHPRCVEYEQDMDRLREMCPVKEPPLKRPTEGEEDRRVSCWRYIPWS</sequence>
<protein>
    <submittedName>
        <fullName evidence="5">Oligopeptide ABC transporter, ATP binding protein</fullName>
    </submittedName>
</protein>
<feature type="domain" description="ABC transporter" evidence="4">
    <location>
        <begin position="20"/>
        <end position="296"/>
    </location>
</feature>
<dbReference type="FunFam" id="3.40.50.300:FF:000016">
    <property type="entry name" value="Oligopeptide ABC transporter ATP-binding component"/>
    <property type="match status" value="1"/>
</dbReference>
<organism evidence="5 6">
    <name type="scientific">Aeropyrum pernix (strain ATCC 700893 / DSM 11879 / JCM 9820 / NBRC 100138 / K1)</name>
    <dbReference type="NCBI Taxonomy" id="272557"/>
    <lineage>
        <taxon>Archaea</taxon>
        <taxon>Thermoproteota</taxon>
        <taxon>Thermoprotei</taxon>
        <taxon>Desulfurococcales</taxon>
        <taxon>Desulfurococcaceae</taxon>
        <taxon>Aeropyrum</taxon>
    </lineage>
</organism>
<dbReference type="Pfam" id="PF00005">
    <property type="entry name" value="ABC_tran"/>
    <property type="match status" value="1"/>
</dbReference>
<dbReference type="STRING" id="272557.APE_1576"/>
<dbReference type="Proteomes" id="UP000002518">
    <property type="component" value="Chromosome"/>
</dbReference>
<name>Q9YBM2_AERPE</name>